<feature type="non-terminal residue" evidence="1">
    <location>
        <position position="1"/>
    </location>
</feature>
<protein>
    <submittedName>
        <fullName evidence="1">Uncharacterized protein</fullName>
    </submittedName>
</protein>
<dbReference type="EMBL" id="HACA01031142">
    <property type="protein sequence ID" value="CDW48503.1"/>
    <property type="molecule type" value="Transcribed_RNA"/>
</dbReference>
<evidence type="ECO:0000313" key="1">
    <source>
        <dbReference type="EMBL" id="CDW48503.1"/>
    </source>
</evidence>
<proteinExistence type="predicted"/>
<dbReference type="AlphaFoldDB" id="A0A0K2VD94"/>
<reference evidence="1" key="1">
    <citation type="submission" date="2014-05" db="EMBL/GenBank/DDBJ databases">
        <authorList>
            <person name="Chronopoulou M."/>
        </authorList>
    </citation>
    <scope>NUCLEOTIDE SEQUENCE</scope>
    <source>
        <tissue evidence="1">Whole organism</tissue>
    </source>
</reference>
<accession>A0A0K2VD94</accession>
<sequence>NIIFAKFKASATPGKCSLVNRYFNIYPYNYRITNLVLVIVF</sequence>
<name>A0A0K2VD94_LEPSM</name>
<organism evidence="1">
    <name type="scientific">Lepeophtheirus salmonis</name>
    <name type="common">Salmon louse</name>
    <name type="synonym">Caligus salmonis</name>
    <dbReference type="NCBI Taxonomy" id="72036"/>
    <lineage>
        <taxon>Eukaryota</taxon>
        <taxon>Metazoa</taxon>
        <taxon>Ecdysozoa</taxon>
        <taxon>Arthropoda</taxon>
        <taxon>Crustacea</taxon>
        <taxon>Multicrustacea</taxon>
        <taxon>Hexanauplia</taxon>
        <taxon>Copepoda</taxon>
        <taxon>Siphonostomatoida</taxon>
        <taxon>Caligidae</taxon>
        <taxon>Lepeophtheirus</taxon>
    </lineage>
</organism>